<proteinExistence type="predicted"/>
<dbReference type="Proteomes" id="UP000239485">
    <property type="component" value="Unassembled WGS sequence"/>
</dbReference>
<keyword evidence="3" id="KW-1185">Reference proteome</keyword>
<gene>
    <name evidence="2" type="ORF">CLV92_11313</name>
</gene>
<protein>
    <submittedName>
        <fullName evidence="2">Uncharacterized protein</fullName>
    </submittedName>
</protein>
<reference evidence="2 3" key="1">
    <citation type="submission" date="2018-02" db="EMBL/GenBank/DDBJ databases">
        <title>Genomic Encyclopedia of Archaeal and Bacterial Type Strains, Phase II (KMG-II): from individual species to whole genera.</title>
        <authorList>
            <person name="Goeker M."/>
        </authorList>
    </citation>
    <scope>NUCLEOTIDE SEQUENCE [LARGE SCALE GENOMIC DNA]</scope>
    <source>
        <strain evidence="2 3">DSM 22857</strain>
    </source>
</reference>
<dbReference type="EMBL" id="PTJD01000013">
    <property type="protein sequence ID" value="PPK92584.1"/>
    <property type="molecule type" value="Genomic_DNA"/>
</dbReference>
<comment type="caution">
    <text evidence="2">The sequence shown here is derived from an EMBL/GenBank/DDBJ whole genome shotgun (WGS) entry which is preliminary data.</text>
</comment>
<sequence length="71" mass="7784">MSEESPAPARSSLLRALRRAQLLREREEAALRRRLRGLRPRPPQSMPVPRTAQRPAPRDDDTGAGAATGTG</sequence>
<evidence type="ECO:0000313" key="2">
    <source>
        <dbReference type="EMBL" id="PPK92584.1"/>
    </source>
</evidence>
<evidence type="ECO:0000256" key="1">
    <source>
        <dbReference type="SAM" id="MobiDB-lite"/>
    </source>
</evidence>
<evidence type="ECO:0000313" key="3">
    <source>
        <dbReference type="Proteomes" id="UP000239485"/>
    </source>
</evidence>
<dbReference type="AlphaFoldDB" id="A0A2S6IED2"/>
<dbReference type="RefSeq" id="WP_170112772.1">
    <property type="nucleotide sequence ID" value="NZ_PTJD01000013.1"/>
</dbReference>
<organism evidence="2 3">
    <name type="scientific">Kineococcus xinjiangensis</name>
    <dbReference type="NCBI Taxonomy" id="512762"/>
    <lineage>
        <taxon>Bacteria</taxon>
        <taxon>Bacillati</taxon>
        <taxon>Actinomycetota</taxon>
        <taxon>Actinomycetes</taxon>
        <taxon>Kineosporiales</taxon>
        <taxon>Kineosporiaceae</taxon>
        <taxon>Kineococcus</taxon>
    </lineage>
</organism>
<feature type="region of interest" description="Disordered" evidence="1">
    <location>
        <begin position="32"/>
        <end position="71"/>
    </location>
</feature>
<accession>A0A2S6IED2</accession>
<name>A0A2S6IED2_9ACTN</name>